<evidence type="ECO:0000313" key="12">
    <source>
        <dbReference type="Proteomes" id="UP000440367"/>
    </source>
</evidence>
<dbReference type="Proteomes" id="UP000433483">
    <property type="component" value="Unassembled WGS sequence"/>
</dbReference>
<dbReference type="EMBL" id="QXGF01000171">
    <property type="protein sequence ID" value="KAE8945123.1"/>
    <property type="molecule type" value="Genomic_DNA"/>
</dbReference>
<evidence type="ECO:0000313" key="14">
    <source>
        <dbReference type="Proteomes" id="UP000441208"/>
    </source>
</evidence>
<evidence type="ECO:0000313" key="4">
    <source>
        <dbReference type="EMBL" id="KAE9127057.1"/>
    </source>
</evidence>
<accession>A0A6A3UJG2</accession>
<keyword evidence="10" id="KW-1185">Reference proteome</keyword>
<dbReference type="EMBL" id="QXGE01000348">
    <property type="protein sequence ID" value="KAE9315181.1"/>
    <property type="molecule type" value="Genomic_DNA"/>
</dbReference>
<evidence type="ECO:0000256" key="2">
    <source>
        <dbReference type="SAM" id="SignalP"/>
    </source>
</evidence>
<evidence type="ECO:0008006" key="15">
    <source>
        <dbReference type="Google" id="ProtNLM"/>
    </source>
</evidence>
<protein>
    <recommendedName>
        <fullName evidence="15">RxLR effector protein</fullName>
    </recommendedName>
</protein>
<dbReference type="Proteomes" id="UP000440367">
    <property type="component" value="Unassembled WGS sequence"/>
</dbReference>
<evidence type="ECO:0000313" key="11">
    <source>
        <dbReference type="Proteomes" id="UP000437068"/>
    </source>
</evidence>
<dbReference type="AlphaFoldDB" id="A0A6A3UJG2"/>
<evidence type="ECO:0000313" key="7">
    <source>
        <dbReference type="EMBL" id="KAE9240251.1"/>
    </source>
</evidence>
<gene>
    <name evidence="8" type="ORF">PF001_g7930</name>
    <name evidence="7" type="ORF">PF002_g9863</name>
    <name evidence="6" type="ORF">PF005_g4819</name>
    <name evidence="5" type="ORF">PF006_g4049</name>
    <name evidence="4" type="ORF">PF007_g5752</name>
    <name evidence="3" type="ORF">PF009_g5220</name>
</gene>
<evidence type="ECO:0000313" key="8">
    <source>
        <dbReference type="EMBL" id="KAE9315181.1"/>
    </source>
</evidence>
<dbReference type="EMBL" id="QXGD01000419">
    <property type="protein sequence ID" value="KAE9240251.1"/>
    <property type="molecule type" value="Genomic_DNA"/>
</dbReference>
<name>A0A6A3UJG2_9STRA</name>
<dbReference type="EMBL" id="QXFZ01000205">
    <property type="protein sequence ID" value="KAE9127057.1"/>
    <property type="molecule type" value="Genomic_DNA"/>
</dbReference>
<keyword evidence="2" id="KW-0732">Signal</keyword>
<feature type="compositionally biased region" description="Low complexity" evidence="1">
    <location>
        <begin position="25"/>
        <end position="34"/>
    </location>
</feature>
<evidence type="ECO:0000313" key="9">
    <source>
        <dbReference type="Proteomes" id="UP000429523"/>
    </source>
</evidence>
<dbReference type="EMBL" id="QXGB01000159">
    <property type="protein sequence ID" value="KAE9227222.1"/>
    <property type="molecule type" value="Genomic_DNA"/>
</dbReference>
<evidence type="ECO:0000313" key="10">
    <source>
        <dbReference type="Proteomes" id="UP000433483"/>
    </source>
</evidence>
<organism evidence="5 13">
    <name type="scientific">Phytophthora fragariae</name>
    <dbReference type="NCBI Taxonomy" id="53985"/>
    <lineage>
        <taxon>Eukaryota</taxon>
        <taxon>Sar</taxon>
        <taxon>Stramenopiles</taxon>
        <taxon>Oomycota</taxon>
        <taxon>Peronosporomycetes</taxon>
        <taxon>Peronosporales</taxon>
        <taxon>Peronosporaceae</taxon>
        <taxon>Phytophthora</taxon>
    </lineage>
</organism>
<feature type="signal peptide" evidence="2">
    <location>
        <begin position="1"/>
        <end position="24"/>
    </location>
</feature>
<feature type="chain" id="PRO_5036166255" description="RxLR effector protein" evidence="2">
    <location>
        <begin position="25"/>
        <end position="54"/>
    </location>
</feature>
<dbReference type="EMBL" id="QXGA01000137">
    <property type="protein sequence ID" value="KAE9151677.1"/>
    <property type="molecule type" value="Genomic_DNA"/>
</dbReference>
<dbReference type="Proteomes" id="UP000429523">
    <property type="component" value="Unassembled WGS sequence"/>
</dbReference>
<sequence length="54" mass="5662">MVNIALSLLHCSLGLLALASIVRTTKTSSSTRLRALPPQCRRGTRPGGSEAEAV</sequence>
<evidence type="ECO:0000313" key="3">
    <source>
        <dbReference type="EMBL" id="KAE8945123.1"/>
    </source>
</evidence>
<evidence type="ECO:0000313" key="5">
    <source>
        <dbReference type="EMBL" id="KAE9151677.1"/>
    </source>
</evidence>
<proteinExistence type="predicted"/>
<comment type="caution">
    <text evidence="5">The sequence shown here is derived from an EMBL/GenBank/DDBJ whole genome shotgun (WGS) entry which is preliminary data.</text>
</comment>
<evidence type="ECO:0000313" key="13">
    <source>
        <dbReference type="Proteomes" id="UP000440732"/>
    </source>
</evidence>
<dbReference type="Proteomes" id="UP000441208">
    <property type="component" value="Unassembled WGS sequence"/>
</dbReference>
<reference evidence="9 10" key="1">
    <citation type="submission" date="2018-08" db="EMBL/GenBank/DDBJ databases">
        <title>Genomic investigation of the strawberry pathogen Phytophthora fragariae indicates pathogenicity is determined by transcriptional variation in three key races.</title>
        <authorList>
            <person name="Adams T.M."/>
            <person name="Armitage A.D."/>
            <person name="Sobczyk M.K."/>
            <person name="Bates H.J."/>
            <person name="Dunwell J.M."/>
            <person name="Nellist C.F."/>
            <person name="Harrison R.J."/>
        </authorList>
    </citation>
    <scope>NUCLEOTIDE SEQUENCE [LARGE SCALE GENOMIC DNA]</scope>
    <source>
        <strain evidence="8 11">A4</strain>
        <strain evidence="7 12">BC-1</strain>
        <strain evidence="6 10">NOV-27</strain>
        <strain evidence="5 13">NOV-5</strain>
        <strain evidence="4 14">NOV-71</strain>
        <strain evidence="3 9">NOV-9</strain>
    </source>
</reference>
<dbReference type="Proteomes" id="UP000437068">
    <property type="component" value="Unassembled WGS sequence"/>
</dbReference>
<dbReference type="Proteomes" id="UP000440732">
    <property type="component" value="Unassembled WGS sequence"/>
</dbReference>
<feature type="region of interest" description="Disordered" evidence="1">
    <location>
        <begin position="25"/>
        <end position="54"/>
    </location>
</feature>
<evidence type="ECO:0000256" key="1">
    <source>
        <dbReference type="SAM" id="MobiDB-lite"/>
    </source>
</evidence>
<evidence type="ECO:0000313" key="6">
    <source>
        <dbReference type="EMBL" id="KAE9227222.1"/>
    </source>
</evidence>